<keyword evidence="3" id="KW-1185">Reference proteome</keyword>
<reference evidence="2 3" key="1">
    <citation type="journal article" date="2014" name="PLoS Genet.">
        <title>Analysis of the Phlebiopsis gigantea genome, transcriptome and secretome provides insight into its pioneer colonization strategies of wood.</title>
        <authorList>
            <person name="Hori C."/>
            <person name="Ishida T."/>
            <person name="Igarashi K."/>
            <person name="Samejima M."/>
            <person name="Suzuki H."/>
            <person name="Master E."/>
            <person name="Ferreira P."/>
            <person name="Ruiz-Duenas F.J."/>
            <person name="Held B."/>
            <person name="Canessa P."/>
            <person name="Larrondo L.F."/>
            <person name="Schmoll M."/>
            <person name="Druzhinina I.S."/>
            <person name="Kubicek C.P."/>
            <person name="Gaskell J.A."/>
            <person name="Kersten P."/>
            <person name="St John F."/>
            <person name="Glasner J."/>
            <person name="Sabat G."/>
            <person name="Splinter BonDurant S."/>
            <person name="Syed K."/>
            <person name="Yadav J."/>
            <person name="Mgbeahuruike A.C."/>
            <person name="Kovalchuk A."/>
            <person name="Asiegbu F.O."/>
            <person name="Lackner G."/>
            <person name="Hoffmeister D."/>
            <person name="Rencoret J."/>
            <person name="Gutierrez A."/>
            <person name="Sun H."/>
            <person name="Lindquist E."/>
            <person name="Barry K."/>
            <person name="Riley R."/>
            <person name="Grigoriev I.V."/>
            <person name="Henrissat B."/>
            <person name="Kues U."/>
            <person name="Berka R.M."/>
            <person name="Martinez A.T."/>
            <person name="Covert S.F."/>
            <person name="Blanchette R.A."/>
            <person name="Cullen D."/>
        </authorList>
    </citation>
    <scope>NUCLEOTIDE SEQUENCE [LARGE SCALE GENOMIC DNA]</scope>
    <source>
        <strain evidence="2 3">11061_1 CR5-6</strain>
    </source>
</reference>
<feature type="compositionally biased region" description="Low complexity" evidence="1">
    <location>
        <begin position="1"/>
        <end position="12"/>
    </location>
</feature>
<accession>A0A0C3S0P5</accession>
<organism evidence="2 3">
    <name type="scientific">Phlebiopsis gigantea (strain 11061_1 CR5-6)</name>
    <name type="common">White-rot fungus</name>
    <name type="synonym">Peniophora gigantea</name>
    <dbReference type="NCBI Taxonomy" id="745531"/>
    <lineage>
        <taxon>Eukaryota</taxon>
        <taxon>Fungi</taxon>
        <taxon>Dikarya</taxon>
        <taxon>Basidiomycota</taxon>
        <taxon>Agaricomycotina</taxon>
        <taxon>Agaricomycetes</taxon>
        <taxon>Polyporales</taxon>
        <taxon>Phanerochaetaceae</taxon>
        <taxon>Phlebiopsis</taxon>
    </lineage>
</organism>
<dbReference type="OrthoDB" id="2803610at2759"/>
<proteinExistence type="predicted"/>
<feature type="region of interest" description="Disordered" evidence="1">
    <location>
        <begin position="51"/>
        <end position="77"/>
    </location>
</feature>
<evidence type="ECO:0000256" key="1">
    <source>
        <dbReference type="SAM" id="MobiDB-lite"/>
    </source>
</evidence>
<gene>
    <name evidence="2" type="ORF">PHLGIDRAFT_18889</name>
</gene>
<feature type="compositionally biased region" description="Low complexity" evidence="1">
    <location>
        <begin position="25"/>
        <end position="35"/>
    </location>
</feature>
<feature type="region of interest" description="Disordered" evidence="1">
    <location>
        <begin position="1"/>
        <end position="35"/>
    </location>
</feature>
<dbReference type="Proteomes" id="UP000053257">
    <property type="component" value="Unassembled WGS sequence"/>
</dbReference>
<protein>
    <submittedName>
        <fullName evidence="2">Uncharacterized protein</fullName>
    </submittedName>
</protein>
<evidence type="ECO:0000313" key="2">
    <source>
        <dbReference type="EMBL" id="KIP08511.1"/>
    </source>
</evidence>
<dbReference type="HOGENOM" id="CLU_2484083_0_0_1"/>
<dbReference type="AlphaFoldDB" id="A0A0C3S0P5"/>
<evidence type="ECO:0000313" key="3">
    <source>
        <dbReference type="Proteomes" id="UP000053257"/>
    </source>
</evidence>
<sequence length="87" mass="9601">MRPMSLLSLASRKSSDSQRSRKRSSVLSTLSTSSTNSQAVSVLLPNFEPAADSRTLSEGGAEMMDDDNLAWGRPTSPKAARRRIRFW</sequence>
<name>A0A0C3S0P5_PHLG1</name>
<dbReference type="EMBL" id="KN840478">
    <property type="protein sequence ID" value="KIP08511.1"/>
    <property type="molecule type" value="Genomic_DNA"/>
</dbReference>